<evidence type="ECO:0000256" key="5">
    <source>
        <dbReference type="ARBA" id="ARBA00023077"/>
    </source>
</evidence>
<keyword evidence="13" id="KW-1185">Reference proteome</keyword>
<dbReference type="PROSITE" id="PS52016">
    <property type="entry name" value="TONB_DEPENDENT_REC_3"/>
    <property type="match status" value="1"/>
</dbReference>
<dbReference type="NCBIfam" id="TIGR04057">
    <property type="entry name" value="SusC_RagA_signa"/>
    <property type="match status" value="1"/>
</dbReference>
<keyword evidence="5 9" id="KW-0798">TonB box</keyword>
<dbReference type="Pfam" id="PF07715">
    <property type="entry name" value="Plug"/>
    <property type="match status" value="1"/>
</dbReference>
<evidence type="ECO:0000259" key="10">
    <source>
        <dbReference type="Pfam" id="PF00593"/>
    </source>
</evidence>
<evidence type="ECO:0000259" key="11">
    <source>
        <dbReference type="Pfam" id="PF07715"/>
    </source>
</evidence>
<dbReference type="NCBIfam" id="TIGR04056">
    <property type="entry name" value="OMP_RagA_SusC"/>
    <property type="match status" value="1"/>
</dbReference>
<keyword evidence="4 8" id="KW-0812">Transmembrane</keyword>
<sequence length="1035" mass="114409">MTFLKLYPKLIKFHFIDLTMNVKFLLFVFLLFFAVNSYAKKSVVSEIKKAKSSILTVKGKVSDTDGQPLVGVVVTVKGQKINAQTNADGNYQITANPGDILVFSYLGFQTKEITVGSNTVINVKLEVNIGSLDEVVVVGYGTQKKSTLTGSVSSVDFKNLENIPQSSTLNILSGRVAGLSVVQQSGQPGDDGSEVSLRGPLNTDISDSSPLVIIDGVLSSLKDLSTLSPQQISNVSVLKDASATAIYGARGGNGVILVSTKTPAAGKMRVVFDSFYGLQKATYLPDFVESWQWMELQNQATNRLLFPLEAIDAVKKGILTDTFANNDPVKHVFRDAPMSNYNLAISGGSETLKFQGSIGYLDQEGIMKNTNSNRINYRSNLTSIVSKNLEIGGNLSGYFQNNHRGYYRTDQVLTQLYRSYPITPDTYSNGSPGVINLYNGTNIPPADLYQTLGSSNDKIQKNNYVTYLQLKPLKGLVLRSTISYSQQQNIGRDFLPTFSYADPSGTPAFINKINVLTNSSNTSKQFQISNTGVYSFKITKKGSSSVLLGQEYTNFKNEYFGSKGSNLPNNDQQELDRVTTDFNPFGNEYAWRLQSFFGRFNYNFDRKYFFEASFRADGSSRFPVTKRYSYFPSASAAWVVSNESFFKNLMGEKSVIDQLKFRFSIGKAGNDRIGNYSYQQTLNLDNYYYFGNNLSPGAAPRNYANPDIQWETTTSKDLGLDLTMLKGKLDLTADVYDRTTDGLLYTLPLAPSFGLINPAVQNIAVVNNRGYEFDLHYRGGSGKFRYNIGGNLAYVKNKIVDLKGVTAISGANILEEGQDVNAFYGYKTNGLFRTAEDVANYPSYSRGFILGSLKYVDLNGDKVINDDDRTVLGTGSTPYTYGISGGASYKNFDFSFLMQGVQGKSVYTYDWGNRPGNAGILNFWQQWYDDRFDATNNPNGTYPALGRGVPALVSDFYVRNASYIRLKNVEIGYSLTQKSSNKIGISSLRFYVSGQNIFTVTPLIHQIDPERAARLNGNTNYPQTSVFTAGLNASF</sequence>
<comment type="subcellular location">
    <subcellularLocation>
        <location evidence="1 8">Cell outer membrane</location>
        <topology evidence="1 8">Multi-pass membrane protein</topology>
    </subcellularLocation>
</comment>
<evidence type="ECO:0000256" key="4">
    <source>
        <dbReference type="ARBA" id="ARBA00022692"/>
    </source>
</evidence>
<evidence type="ECO:0000313" key="12">
    <source>
        <dbReference type="EMBL" id="MBK0383614.1"/>
    </source>
</evidence>
<evidence type="ECO:0000256" key="2">
    <source>
        <dbReference type="ARBA" id="ARBA00022448"/>
    </source>
</evidence>
<name>A0ABS1BL46_9SPHI</name>
<dbReference type="Gene3D" id="2.170.130.10">
    <property type="entry name" value="TonB-dependent receptor, plug domain"/>
    <property type="match status" value="1"/>
</dbReference>
<dbReference type="InterPro" id="IPR037066">
    <property type="entry name" value="Plug_dom_sf"/>
</dbReference>
<comment type="caution">
    <text evidence="12">The sequence shown here is derived from an EMBL/GenBank/DDBJ whole genome shotgun (WGS) entry which is preliminary data.</text>
</comment>
<gene>
    <name evidence="12" type="ORF">I5M32_11660</name>
</gene>
<dbReference type="Pfam" id="PF13715">
    <property type="entry name" value="CarbopepD_reg_2"/>
    <property type="match status" value="1"/>
</dbReference>
<dbReference type="InterPro" id="IPR012910">
    <property type="entry name" value="Plug_dom"/>
</dbReference>
<dbReference type="RefSeq" id="WP_200586511.1">
    <property type="nucleotide sequence ID" value="NZ_JAEHFY010000015.1"/>
</dbReference>
<evidence type="ECO:0000256" key="9">
    <source>
        <dbReference type="RuleBase" id="RU003357"/>
    </source>
</evidence>
<evidence type="ECO:0000256" key="8">
    <source>
        <dbReference type="PROSITE-ProRule" id="PRU01360"/>
    </source>
</evidence>
<proteinExistence type="inferred from homology"/>
<evidence type="ECO:0000256" key="7">
    <source>
        <dbReference type="ARBA" id="ARBA00023237"/>
    </source>
</evidence>
<dbReference type="InterPro" id="IPR039426">
    <property type="entry name" value="TonB-dep_rcpt-like"/>
</dbReference>
<dbReference type="SUPFAM" id="SSF49464">
    <property type="entry name" value="Carboxypeptidase regulatory domain-like"/>
    <property type="match status" value="1"/>
</dbReference>
<evidence type="ECO:0000256" key="3">
    <source>
        <dbReference type="ARBA" id="ARBA00022452"/>
    </source>
</evidence>
<keyword evidence="6 8" id="KW-0472">Membrane</keyword>
<dbReference type="InterPro" id="IPR023997">
    <property type="entry name" value="TonB-dep_OMP_SusC/RagA_CS"/>
</dbReference>
<dbReference type="InterPro" id="IPR008969">
    <property type="entry name" value="CarboxyPept-like_regulatory"/>
</dbReference>
<evidence type="ECO:0000313" key="13">
    <source>
        <dbReference type="Proteomes" id="UP000660024"/>
    </source>
</evidence>
<accession>A0ABS1BL46</accession>
<dbReference type="EMBL" id="JAEHFY010000015">
    <property type="protein sequence ID" value="MBK0383614.1"/>
    <property type="molecule type" value="Genomic_DNA"/>
</dbReference>
<protein>
    <submittedName>
        <fullName evidence="12">TonB-dependent receptor</fullName>
    </submittedName>
</protein>
<dbReference type="InterPro" id="IPR023996">
    <property type="entry name" value="TonB-dep_OMP_SusC/RagA"/>
</dbReference>
<keyword evidence="7 8" id="KW-0998">Cell outer membrane</keyword>
<keyword evidence="2 8" id="KW-0813">Transport</keyword>
<dbReference type="Proteomes" id="UP000660024">
    <property type="component" value="Unassembled WGS sequence"/>
</dbReference>
<dbReference type="SUPFAM" id="SSF56935">
    <property type="entry name" value="Porins"/>
    <property type="match status" value="1"/>
</dbReference>
<dbReference type="Gene3D" id="2.40.170.20">
    <property type="entry name" value="TonB-dependent receptor, beta-barrel domain"/>
    <property type="match status" value="1"/>
</dbReference>
<evidence type="ECO:0000256" key="1">
    <source>
        <dbReference type="ARBA" id="ARBA00004571"/>
    </source>
</evidence>
<feature type="domain" description="TonB-dependent receptor plug" evidence="11">
    <location>
        <begin position="145"/>
        <end position="255"/>
    </location>
</feature>
<dbReference type="InterPro" id="IPR036942">
    <property type="entry name" value="Beta-barrel_TonB_sf"/>
</dbReference>
<feature type="domain" description="TonB-dependent receptor-like beta-barrel" evidence="10">
    <location>
        <begin position="399"/>
        <end position="996"/>
    </location>
</feature>
<dbReference type="Gene3D" id="2.60.40.1120">
    <property type="entry name" value="Carboxypeptidase-like, regulatory domain"/>
    <property type="match status" value="1"/>
</dbReference>
<dbReference type="InterPro" id="IPR000531">
    <property type="entry name" value="Beta-barrel_TonB"/>
</dbReference>
<dbReference type="Pfam" id="PF00593">
    <property type="entry name" value="TonB_dep_Rec_b-barrel"/>
    <property type="match status" value="1"/>
</dbReference>
<comment type="similarity">
    <text evidence="8 9">Belongs to the TonB-dependent receptor family.</text>
</comment>
<organism evidence="12 13">
    <name type="scientific">Pedobacter segetis</name>
    <dbReference type="NCBI Taxonomy" id="2793069"/>
    <lineage>
        <taxon>Bacteria</taxon>
        <taxon>Pseudomonadati</taxon>
        <taxon>Bacteroidota</taxon>
        <taxon>Sphingobacteriia</taxon>
        <taxon>Sphingobacteriales</taxon>
        <taxon>Sphingobacteriaceae</taxon>
        <taxon>Pedobacter</taxon>
    </lineage>
</organism>
<keyword evidence="3 8" id="KW-1134">Transmembrane beta strand</keyword>
<reference evidence="12 13" key="1">
    <citation type="submission" date="2020-12" db="EMBL/GenBank/DDBJ databases">
        <title>Bacterial novel species Pedobacter sp. SD-b isolated from soil.</title>
        <authorList>
            <person name="Jung H.-Y."/>
        </authorList>
    </citation>
    <scope>NUCLEOTIDE SEQUENCE [LARGE SCALE GENOMIC DNA]</scope>
    <source>
        <strain evidence="12 13">SD-b</strain>
    </source>
</reference>
<evidence type="ECO:0000256" key="6">
    <source>
        <dbReference type="ARBA" id="ARBA00023136"/>
    </source>
</evidence>
<keyword evidence="12" id="KW-0675">Receptor</keyword>